<keyword evidence="4" id="KW-1185">Reference proteome</keyword>
<dbReference type="PROSITE" id="PS50937">
    <property type="entry name" value="HTH_MERR_2"/>
    <property type="match status" value="1"/>
</dbReference>
<dbReference type="Gene3D" id="1.10.1660.10">
    <property type="match status" value="1"/>
</dbReference>
<evidence type="ECO:0000259" key="2">
    <source>
        <dbReference type="PROSITE" id="PS50937"/>
    </source>
</evidence>
<accession>A0ABN2A5S9</accession>
<proteinExistence type="predicted"/>
<evidence type="ECO:0000256" key="1">
    <source>
        <dbReference type="ARBA" id="ARBA00023125"/>
    </source>
</evidence>
<keyword evidence="1" id="KW-0238">DNA-binding</keyword>
<dbReference type="InterPro" id="IPR047057">
    <property type="entry name" value="MerR_fam"/>
</dbReference>
<name>A0ABN2A5S9_9ACTN</name>
<reference evidence="3 4" key="1">
    <citation type="journal article" date="2019" name="Int. J. Syst. Evol. Microbiol.">
        <title>The Global Catalogue of Microorganisms (GCM) 10K type strain sequencing project: providing services to taxonomists for standard genome sequencing and annotation.</title>
        <authorList>
            <consortium name="The Broad Institute Genomics Platform"/>
            <consortium name="The Broad Institute Genome Sequencing Center for Infectious Disease"/>
            <person name="Wu L."/>
            <person name="Ma J."/>
        </authorList>
    </citation>
    <scope>NUCLEOTIDE SEQUENCE [LARGE SCALE GENOMIC DNA]</scope>
    <source>
        <strain evidence="3 4">JCM 14942</strain>
    </source>
</reference>
<feature type="domain" description="HTH merR-type" evidence="2">
    <location>
        <begin position="27"/>
        <end position="96"/>
    </location>
</feature>
<dbReference type="InterPro" id="IPR000551">
    <property type="entry name" value="MerR-type_HTH_dom"/>
</dbReference>
<protein>
    <submittedName>
        <fullName evidence="3">MerR family transcriptional regulator</fullName>
    </submittedName>
</protein>
<dbReference type="SUPFAM" id="SSF46955">
    <property type="entry name" value="Putative DNA-binding domain"/>
    <property type="match status" value="1"/>
</dbReference>
<comment type="caution">
    <text evidence="3">The sequence shown here is derived from an EMBL/GenBank/DDBJ whole genome shotgun (WGS) entry which is preliminary data.</text>
</comment>
<dbReference type="Pfam" id="PF13411">
    <property type="entry name" value="MerR_1"/>
    <property type="match status" value="1"/>
</dbReference>
<dbReference type="PROSITE" id="PS00552">
    <property type="entry name" value="HTH_MERR_1"/>
    <property type="match status" value="1"/>
</dbReference>
<dbReference type="PRINTS" id="PR00040">
    <property type="entry name" value="HTHMERR"/>
</dbReference>
<sequence>MRVATVTSKVDLSDAGRDEAGLRSSAVMHIGEVAARTELSLRSLRHWEEVGLLAPSGRTEGGFRLYTEDDVEKILVIRRMKPLGFTLDEMKAVLDDIEALRDPATSDTAQVEARDRLASVQAEAADRRHKLVRQLEMADEFIGLLTRETTTRR</sequence>
<dbReference type="EMBL" id="BAAAOR010000013">
    <property type="protein sequence ID" value="GAA1512073.1"/>
    <property type="molecule type" value="Genomic_DNA"/>
</dbReference>
<dbReference type="SMART" id="SM00422">
    <property type="entry name" value="HTH_MERR"/>
    <property type="match status" value="1"/>
</dbReference>
<dbReference type="Proteomes" id="UP001500842">
    <property type="component" value="Unassembled WGS sequence"/>
</dbReference>
<organism evidence="3 4">
    <name type="scientific">Nocardioides humi</name>
    <dbReference type="NCBI Taxonomy" id="449461"/>
    <lineage>
        <taxon>Bacteria</taxon>
        <taxon>Bacillati</taxon>
        <taxon>Actinomycetota</taxon>
        <taxon>Actinomycetes</taxon>
        <taxon>Propionibacteriales</taxon>
        <taxon>Nocardioidaceae</taxon>
        <taxon>Nocardioides</taxon>
    </lineage>
</organism>
<dbReference type="PANTHER" id="PTHR30204">
    <property type="entry name" value="REDOX-CYCLING DRUG-SENSING TRANSCRIPTIONAL ACTIVATOR SOXR"/>
    <property type="match status" value="1"/>
</dbReference>
<gene>
    <name evidence="3" type="ORF">GCM10009788_15730</name>
</gene>
<dbReference type="PANTHER" id="PTHR30204:SF93">
    <property type="entry name" value="HTH MERR-TYPE DOMAIN-CONTAINING PROTEIN"/>
    <property type="match status" value="1"/>
</dbReference>
<evidence type="ECO:0000313" key="4">
    <source>
        <dbReference type="Proteomes" id="UP001500842"/>
    </source>
</evidence>
<dbReference type="InterPro" id="IPR009061">
    <property type="entry name" value="DNA-bd_dom_put_sf"/>
</dbReference>
<evidence type="ECO:0000313" key="3">
    <source>
        <dbReference type="EMBL" id="GAA1512073.1"/>
    </source>
</evidence>